<comment type="subcellular location">
    <subcellularLocation>
        <location evidence="1">Cytoplasm</location>
    </subcellularLocation>
</comment>
<keyword evidence="3" id="KW-0687">Ribonucleoprotein</keyword>
<keyword evidence="3" id="KW-0012">Acyltransferase</keyword>
<keyword evidence="3" id="KW-0689">Ribosomal protein</keyword>
<comment type="catalytic activity">
    <reaction evidence="1">
        <text>N-terminal L-alanyl-[ribosomal protein bS18] + acetyl-CoA = N-terminal N(alpha)-acetyl-L-alanyl-[ribosomal protein bS18] + CoA + H(+)</text>
        <dbReference type="Rhea" id="RHEA:43756"/>
        <dbReference type="Rhea" id="RHEA-COMP:10676"/>
        <dbReference type="Rhea" id="RHEA-COMP:10677"/>
        <dbReference type="ChEBI" id="CHEBI:15378"/>
        <dbReference type="ChEBI" id="CHEBI:57287"/>
        <dbReference type="ChEBI" id="CHEBI:57288"/>
        <dbReference type="ChEBI" id="CHEBI:64718"/>
        <dbReference type="ChEBI" id="CHEBI:83683"/>
        <dbReference type="EC" id="2.3.1.266"/>
    </reaction>
</comment>
<dbReference type="PANTHER" id="PTHR43617">
    <property type="entry name" value="L-AMINO ACID N-ACETYLTRANSFERASE"/>
    <property type="match status" value="1"/>
</dbReference>
<evidence type="ECO:0000259" key="2">
    <source>
        <dbReference type="PROSITE" id="PS51186"/>
    </source>
</evidence>
<gene>
    <name evidence="3" type="primary">rimI</name>
    <name evidence="3" type="ORF">ACCQ42_08575</name>
</gene>
<dbReference type="InterPro" id="IPR016181">
    <property type="entry name" value="Acyl_CoA_acyltransferase"/>
</dbReference>
<dbReference type="RefSeq" id="WP_410035929.1">
    <property type="nucleotide sequence ID" value="NZ_JBGMEF010000037.1"/>
</dbReference>
<dbReference type="NCBIfam" id="TIGR01575">
    <property type="entry name" value="rimI"/>
    <property type="match status" value="1"/>
</dbReference>
<dbReference type="SUPFAM" id="SSF55729">
    <property type="entry name" value="Acyl-CoA N-acyltransferases (Nat)"/>
    <property type="match status" value="1"/>
</dbReference>
<feature type="domain" description="N-acetyltransferase" evidence="2">
    <location>
        <begin position="1"/>
        <end position="145"/>
    </location>
</feature>
<dbReference type="Proteomes" id="UP001637994">
    <property type="component" value="Unassembled WGS sequence"/>
</dbReference>
<dbReference type="PROSITE" id="PS51186">
    <property type="entry name" value="GNAT"/>
    <property type="match status" value="1"/>
</dbReference>
<evidence type="ECO:0000313" key="3">
    <source>
        <dbReference type="EMBL" id="MFO3667822.1"/>
    </source>
</evidence>
<dbReference type="InterPro" id="IPR000182">
    <property type="entry name" value="GNAT_dom"/>
</dbReference>
<sequence length="146" mass="17184">MIREMTVNDTDKVYQIENDSFFEPWTKKQLLKEFEDNSFLKHIVYEKDGEVVGFYIVSHILDVVEIFTIAVDKDFRAEGIGTILLDDIIKRSEASDVNEIWLEVSTKNTAAIKLYKKFGFVSQKIRKNYYQKTGEDAYNMIRKIHE</sequence>
<comment type="function">
    <text evidence="1">Acetylates the N-terminal alanine of ribosomal protein bS18.</text>
</comment>
<dbReference type="InterPro" id="IPR050276">
    <property type="entry name" value="MshD_Acetyltransferase"/>
</dbReference>
<organism evidence="3 4">
    <name type="scientific">Anaerococcus kampingae</name>
    <dbReference type="NCBI Taxonomy" id="3115614"/>
    <lineage>
        <taxon>Bacteria</taxon>
        <taxon>Bacillati</taxon>
        <taxon>Bacillota</taxon>
        <taxon>Tissierellia</taxon>
        <taxon>Tissierellales</taxon>
        <taxon>Peptoniphilaceae</taxon>
        <taxon>Anaerococcus</taxon>
    </lineage>
</organism>
<dbReference type="EC" id="2.3.1.266" evidence="1"/>
<reference evidence="3 4" key="1">
    <citation type="journal article" date="2025" name="Anaerobe">
        <title>Description of Anaerococcus kampingiae sp. nov., Anaerococcus groningensis sp. nov., Anaerococcus martiniensis sp. nov., and Anaerococcus cruorum sp. nov., isolated from human clinical specimens.</title>
        <authorList>
            <person name="Boiten K.E."/>
            <person name="Meijer J."/>
            <person name="van Wezel E.M."/>
            <person name="Veloo A.C.M."/>
        </authorList>
    </citation>
    <scope>NUCLEOTIDE SEQUENCE [LARGE SCALE GENOMIC DNA]</scope>
    <source>
        <strain evidence="3 4">ENR0874</strain>
    </source>
</reference>
<dbReference type="Pfam" id="PF00583">
    <property type="entry name" value="Acetyltransf_1"/>
    <property type="match status" value="1"/>
</dbReference>
<comment type="similarity">
    <text evidence="1">Belongs to the acetyltransferase family. RimI subfamily.</text>
</comment>
<proteinExistence type="inferred from homology"/>
<evidence type="ECO:0000313" key="4">
    <source>
        <dbReference type="Proteomes" id="UP001637994"/>
    </source>
</evidence>
<dbReference type="PANTHER" id="PTHR43617:SF35">
    <property type="entry name" value="[RIBOSOMAL PROTEIN BS18]-ALANINE N-ACETYLTRANSFERASE"/>
    <property type="match status" value="1"/>
</dbReference>
<name>A0ABW9MEQ9_9FIRM</name>
<accession>A0ABW9MEQ9</accession>
<dbReference type="GO" id="GO:0008999">
    <property type="term" value="F:protein-N-terminal-alanine acetyltransferase activity"/>
    <property type="evidence" value="ECO:0007669"/>
    <property type="project" value="UniProtKB-EC"/>
</dbReference>
<dbReference type="InterPro" id="IPR006464">
    <property type="entry name" value="AcTrfase_RimI/Ard1"/>
</dbReference>
<dbReference type="EMBL" id="JBGMEF010000037">
    <property type="protein sequence ID" value="MFO3667822.1"/>
    <property type="molecule type" value="Genomic_DNA"/>
</dbReference>
<keyword evidence="1" id="KW-0963">Cytoplasm</keyword>
<dbReference type="CDD" id="cd04301">
    <property type="entry name" value="NAT_SF"/>
    <property type="match status" value="1"/>
</dbReference>
<evidence type="ECO:0000256" key="1">
    <source>
        <dbReference type="RuleBase" id="RU363094"/>
    </source>
</evidence>
<comment type="caution">
    <text evidence="3">The sequence shown here is derived from an EMBL/GenBank/DDBJ whole genome shotgun (WGS) entry which is preliminary data.</text>
</comment>
<keyword evidence="3" id="KW-0808">Transferase</keyword>
<protein>
    <recommendedName>
        <fullName evidence="1">[Ribosomal protein bS18]-alanine N-acetyltransferase</fullName>
        <ecNumber evidence="1">2.3.1.266</ecNumber>
    </recommendedName>
</protein>
<dbReference type="GO" id="GO:0005840">
    <property type="term" value="C:ribosome"/>
    <property type="evidence" value="ECO:0007669"/>
    <property type="project" value="UniProtKB-KW"/>
</dbReference>
<dbReference type="Gene3D" id="3.40.630.30">
    <property type="match status" value="1"/>
</dbReference>
<keyword evidence="4" id="KW-1185">Reference proteome</keyword>